<keyword evidence="2 7" id="KW-0963">Cytoplasm</keyword>
<evidence type="ECO:0000256" key="2">
    <source>
        <dbReference type="ARBA" id="ARBA00022490"/>
    </source>
</evidence>
<keyword evidence="6 7" id="KW-0206">Cytoskeleton</keyword>
<dbReference type="InterPro" id="IPR019775">
    <property type="entry name" value="WD40_repeat_CS"/>
</dbReference>
<dbReference type="GO" id="GO:0000922">
    <property type="term" value="C:spindle pole"/>
    <property type="evidence" value="ECO:0007669"/>
    <property type="project" value="UniProtKB-SubCell"/>
</dbReference>
<feature type="repeat" description="WD" evidence="8">
    <location>
        <begin position="102"/>
        <end position="143"/>
    </location>
</feature>
<evidence type="ECO:0000256" key="9">
    <source>
        <dbReference type="SAM" id="MobiDB-lite"/>
    </source>
</evidence>
<evidence type="ECO:0000256" key="4">
    <source>
        <dbReference type="ARBA" id="ARBA00022701"/>
    </source>
</evidence>
<dbReference type="SUPFAM" id="SSF50978">
    <property type="entry name" value="WD40 repeat-like"/>
    <property type="match status" value="1"/>
</dbReference>
<comment type="function">
    <text evidence="7">Participates in a complex which severs microtubules in an ATP-dependent manner. May act to target the enzymatic subunit of this complex to sites of action such as the centrosome. Microtubule severing may promote rapid reorganization of cellular microtubule arrays and the release of microtubules from the centrosome following nucleation.</text>
</comment>
<keyword evidence="12" id="KW-1185">Reference proteome</keyword>
<proteinExistence type="inferred from homology"/>
<dbReference type="GO" id="GO:0051301">
    <property type="term" value="P:cell division"/>
    <property type="evidence" value="ECO:0007669"/>
    <property type="project" value="UniProtKB-KW"/>
</dbReference>
<evidence type="ECO:0000256" key="1">
    <source>
        <dbReference type="ARBA" id="ARBA00004245"/>
    </source>
</evidence>
<dbReference type="InterPro" id="IPR015943">
    <property type="entry name" value="WD40/YVTN_repeat-like_dom_sf"/>
</dbReference>
<dbReference type="PANTHER" id="PTHR19845:SF0">
    <property type="entry name" value="KATANIN P80 WD40 REPEAT-CONTAINING SUBUNIT B1"/>
    <property type="match status" value="1"/>
</dbReference>
<dbReference type="Proteomes" id="UP000264820">
    <property type="component" value="Unplaced"/>
</dbReference>
<reference evidence="11" key="2">
    <citation type="submission" date="2025-09" db="UniProtKB">
        <authorList>
            <consortium name="Ensembl"/>
        </authorList>
    </citation>
    <scope>IDENTIFICATION</scope>
</reference>
<dbReference type="GO" id="GO:0007019">
    <property type="term" value="P:microtubule depolymerization"/>
    <property type="evidence" value="ECO:0007669"/>
    <property type="project" value="TreeGrafter"/>
</dbReference>
<dbReference type="STRING" id="109280.ENSHCOP00000004726"/>
<feature type="repeat" description="WD" evidence="8">
    <location>
        <begin position="60"/>
        <end position="101"/>
    </location>
</feature>
<evidence type="ECO:0000256" key="6">
    <source>
        <dbReference type="ARBA" id="ARBA00023212"/>
    </source>
</evidence>
<dbReference type="Ensembl" id="ENSHCOT00000006565.1">
    <property type="protein sequence ID" value="ENSHCOP00000004726.1"/>
    <property type="gene ID" value="ENSHCOG00000006257.1"/>
</dbReference>
<evidence type="ECO:0000256" key="3">
    <source>
        <dbReference type="ARBA" id="ARBA00022574"/>
    </source>
</evidence>
<dbReference type="FunFam" id="2.130.10.10:FF:000462">
    <property type="entry name" value="Katanin p80 WD40 repeat-containing subunit B1"/>
    <property type="match status" value="1"/>
</dbReference>
<evidence type="ECO:0000259" key="10">
    <source>
        <dbReference type="Pfam" id="PF13925"/>
    </source>
</evidence>
<name>A0A3Q2XWI1_HIPCM</name>
<keyword evidence="5" id="KW-0677">Repeat</keyword>
<evidence type="ECO:0000256" key="8">
    <source>
        <dbReference type="PROSITE-ProRule" id="PRU00221"/>
    </source>
</evidence>
<dbReference type="PROSITE" id="PS50082">
    <property type="entry name" value="WD_REPEATS_2"/>
    <property type="match status" value="5"/>
</dbReference>
<feature type="repeat" description="WD" evidence="8">
    <location>
        <begin position="17"/>
        <end position="59"/>
    </location>
</feature>
<feature type="repeat" description="WD" evidence="8">
    <location>
        <begin position="186"/>
        <end position="220"/>
    </location>
</feature>
<dbReference type="GO" id="GO:0051013">
    <property type="term" value="P:microtubule severing"/>
    <property type="evidence" value="ECO:0007669"/>
    <property type="project" value="UniProtKB-UniRule"/>
</dbReference>
<dbReference type="CDD" id="cd00200">
    <property type="entry name" value="WD40"/>
    <property type="match status" value="1"/>
</dbReference>
<dbReference type="PROSITE" id="PS50294">
    <property type="entry name" value="WD_REPEATS_REGION"/>
    <property type="match status" value="4"/>
</dbReference>
<keyword evidence="7" id="KW-0498">Mitosis</keyword>
<dbReference type="PRINTS" id="PR00320">
    <property type="entry name" value="GPROTEINBRPT"/>
</dbReference>
<gene>
    <name evidence="7" type="primary">KATNB1</name>
</gene>
<feature type="domain" description="Katanin p80 subunit C-terminal" evidence="10">
    <location>
        <begin position="421"/>
        <end position="577"/>
    </location>
</feature>
<dbReference type="GO" id="GO:0005813">
    <property type="term" value="C:centrosome"/>
    <property type="evidence" value="ECO:0007669"/>
    <property type="project" value="UniProtKB-SubCell"/>
</dbReference>
<evidence type="ECO:0000313" key="12">
    <source>
        <dbReference type="Proteomes" id="UP000264820"/>
    </source>
</evidence>
<dbReference type="InterPro" id="IPR026962">
    <property type="entry name" value="KTNB1"/>
</dbReference>
<dbReference type="OMA" id="AMDVQCP"/>
<keyword evidence="7" id="KW-0132">Cell division</keyword>
<evidence type="ECO:0000313" key="11">
    <source>
        <dbReference type="Ensembl" id="ENSHCOP00000004726.1"/>
    </source>
</evidence>
<dbReference type="SMART" id="SM00320">
    <property type="entry name" value="WD40"/>
    <property type="match status" value="6"/>
</dbReference>
<dbReference type="GO" id="GO:0005874">
    <property type="term" value="C:microtubule"/>
    <property type="evidence" value="ECO:0007669"/>
    <property type="project" value="UniProtKB-KW"/>
</dbReference>
<dbReference type="AlphaFoldDB" id="A0A3Q2XWI1"/>
<feature type="region of interest" description="Disordered" evidence="9">
    <location>
        <begin position="313"/>
        <end position="343"/>
    </location>
</feature>
<dbReference type="GO" id="GO:0005737">
    <property type="term" value="C:cytoplasm"/>
    <property type="evidence" value="ECO:0007669"/>
    <property type="project" value="UniProtKB-SubCell"/>
</dbReference>
<dbReference type="Pfam" id="PF25173">
    <property type="entry name" value="Beta-prop_WDR3_1st"/>
    <property type="match status" value="1"/>
</dbReference>
<dbReference type="GO" id="GO:0008352">
    <property type="term" value="C:katanin complex"/>
    <property type="evidence" value="ECO:0007669"/>
    <property type="project" value="InterPro"/>
</dbReference>
<dbReference type="GO" id="GO:0030901">
    <property type="term" value="P:midbrain development"/>
    <property type="evidence" value="ECO:0007669"/>
    <property type="project" value="Ensembl"/>
</dbReference>
<dbReference type="InterPro" id="IPR028021">
    <property type="entry name" value="Katanin_C-terminal"/>
</dbReference>
<keyword evidence="3 8" id="KW-0853">WD repeat</keyword>
<dbReference type="GeneTree" id="ENSGT00940000157918"/>
<sequence length="585" mass="64798">MAAAAGTTKISWRLQEFEAHAGRVCCASLGKGTGRLLASAGEDCKVNIWSVSKANCIMSLRGHRTAVECVHFSASEEQLATGSQSGAILVWDLEAAKMLRTLPGHKSSITSFAFHPFGDFLVSGSTDTNIKMWDVRRKGPIYRYKGHAAAVRSLAFSPDGKWLASAGDDSTVKLWDLKQAKTLAEFTAHTAAVGAVQFHPNEYLLASGGADRWLRLWDLEKFCQVGALQDTGAIRCLTFSADGGCLFSGRADVLGVCAWEPERWLDTVTVGWGRVADLALCNQQLIGASHQLSGVSTYVVDLKRVKRSSAFETALRRRPKRRSPEGERRSPSEDEADEKVSSAEIHNAQDYREIFRPRNAICTHRSLRRRRALVTDADCFPPPPPPQIFPVDRNEPTGLDLARFLSVRLPEDDVLTHIQNGHATMRVMLSNRRKNLQTVRDAWARHGIKSALDAAVAMNDLSIVVDVVNIINMQPSLWTLDVCATSLPHIDTLLQSKYESYMQCGCASLKIIMKYFWPLIWETLRAGPSVGVDVTREERQQKCRVCHKHLQNINNAVKSKAAQAGRHGSAFGELRMLMAQLDQHL</sequence>
<dbReference type="HAMAP" id="MF_03022">
    <property type="entry name" value="Katanin_p80_B1"/>
    <property type="match status" value="1"/>
</dbReference>
<reference evidence="11" key="1">
    <citation type="submission" date="2025-08" db="UniProtKB">
        <authorList>
            <consortium name="Ensembl"/>
        </authorList>
    </citation>
    <scope>IDENTIFICATION</scope>
</reference>
<comment type="subcellular location">
    <subcellularLocation>
        <location evidence="1 7">Cytoplasm</location>
        <location evidence="1 7">Cytoskeleton</location>
    </subcellularLocation>
    <subcellularLocation>
        <location evidence="7">Cytoplasm</location>
    </subcellularLocation>
    <subcellularLocation>
        <location evidence="7">Cytoplasm</location>
        <location evidence="7">Cytoskeleton</location>
        <location evidence="7">Microtubule organizing center</location>
        <location evidence="7">Centrosome</location>
    </subcellularLocation>
    <subcellularLocation>
        <location evidence="7">Cytoplasm</location>
        <location evidence="7">Cytoskeleton</location>
        <location evidence="7">Spindle pole</location>
    </subcellularLocation>
    <subcellularLocation>
        <location evidence="7">Cytoplasm</location>
        <location evidence="7">Cytoskeleton</location>
        <location evidence="7">Spindle</location>
    </subcellularLocation>
    <text evidence="7">Predominantly cytoplasmic. Localized to the interphase centrosome and mitotic spindle poles.</text>
</comment>
<dbReference type="PROSITE" id="PS00678">
    <property type="entry name" value="WD_REPEATS_1"/>
    <property type="match status" value="3"/>
</dbReference>
<feature type="compositionally biased region" description="Basic and acidic residues" evidence="9">
    <location>
        <begin position="322"/>
        <end position="332"/>
    </location>
</feature>
<comment type="subunit">
    <text evidence="7">Interacts with KATNA1. This interaction enhances the microtubule binding and severing activity of KATNA1 and also targets this activity to the centrosome.</text>
</comment>
<keyword evidence="7" id="KW-0131">Cell cycle</keyword>
<accession>A0A3Q2XWI1</accession>
<dbReference type="InterPro" id="IPR001680">
    <property type="entry name" value="WD40_rpt"/>
</dbReference>
<organism evidence="11 12">
    <name type="scientific">Hippocampus comes</name>
    <name type="common">Tiger tail seahorse</name>
    <dbReference type="NCBI Taxonomy" id="109280"/>
    <lineage>
        <taxon>Eukaryota</taxon>
        <taxon>Metazoa</taxon>
        <taxon>Chordata</taxon>
        <taxon>Craniata</taxon>
        <taxon>Vertebrata</taxon>
        <taxon>Euteleostomi</taxon>
        <taxon>Actinopterygii</taxon>
        <taxon>Neopterygii</taxon>
        <taxon>Teleostei</taxon>
        <taxon>Neoteleostei</taxon>
        <taxon>Acanthomorphata</taxon>
        <taxon>Syngnathiaria</taxon>
        <taxon>Syngnathiformes</taxon>
        <taxon>Syngnathoidei</taxon>
        <taxon>Syngnathidae</taxon>
        <taxon>Hippocampus</taxon>
    </lineage>
</organism>
<dbReference type="GO" id="GO:0008017">
    <property type="term" value="F:microtubule binding"/>
    <property type="evidence" value="ECO:0007669"/>
    <property type="project" value="UniProtKB-UniRule"/>
</dbReference>
<feature type="repeat" description="WD" evidence="8">
    <location>
        <begin position="144"/>
        <end position="185"/>
    </location>
</feature>
<dbReference type="InterPro" id="IPR020472">
    <property type="entry name" value="WD40_PAC1"/>
</dbReference>
<dbReference type="Gene3D" id="2.130.10.10">
    <property type="entry name" value="YVTN repeat-like/Quinoprotein amine dehydrogenase"/>
    <property type="match status" value="2"/>
</dbReference>
<evidence type="ECO:0000256" key="5">
    <source>
        <dbReference type="ARBA" id="ARBA00022737"/>
    </source>
</evidence>
<dbReference type="Pfam" id="PF13925">
    <property type="entry name" value="Katanin_con80"/>
    <property type="match status" value="1"/>
</dbReference>
<dbReference type="InterPro" id="IPR036322">
    <property type="entry name" value="WD40_repeat_dom_sf"/>
</dbReference>
<evidence type="ECO:0000256" key="7">
    <source>
        <dbReference type="HAMAP-Rule" id="MF_03022"/>
    </source>
</evidence>
<comment type="similarity">
    <text evidence="7">Belongs to the WD repeat KATNB1 family.</text>
</comment>
<protein>
    <recommendedName>
        <fullName evidence="7">Katanin p80 WD40 repeat-containing subunit B1</fullName>
        <shortName evidence="7">Katanin p80 subunit B1</shortName>
    </recommendedName>
    <alternativeName>
        <fullName evidence="7">p80 katanin</fullName>
    </alternativeName>
</protein>
<keyword evidence="4 7" id="KW-0493">Microtubule</keyword>
<dbReference type="PANTHER" id="PTHR19845">
    <property type="entry name" value="KATANIN P80 SUBUNIT"/>
    <property type="match status" value="1"/>
</dbReference>